<keyword evidence="4 7" id="KW-0812">Transmembrane</keyword>
<evidence type="ECO:0000313" key="9">
    <source>
        <dbReference type="Proteomes" id="UP000042527"/>
    </source>
</evidence>
<proteinExistence type="predicted"/>
<dbReference type="GO" id="GO:0015293">
    <property type="term" value="F:symporter activity"/>
    <property type="evidence" value="ECO:0007669"/>
    <property type="project" value="UniProtKB-KW"/>
</dbReference>
<feature type="transmembrane region" description="Helical" evidence="7">
    <location>
        <begin position="346"/>
        <end position="367"/>
    </location>
</feature>
<gene>
    <name evidence="8" type="ORF">TPHV1_10323</name>
</gene>
<feature type="transmembrane region" description="Helical" evidence="7">
    <location>
        <begin position="34"/>
        <end position="60"/>
    </location>
</feature>
<accession>A0A0B7GUL8</accession>
<keyword evidence="6 7" id="KW-0472">Membrane</keyword>
<protein>
    <recommendedName>
        <fullName evidence="10">Dicarboxylate/amino acid:cation symporter</fullName>
    </recommendedName>
</protein>
<evidence type="ECO:0000256" key="5">
    <source>
        <dbReference type="ARBA" id="ARBA00022989"/>
    </source>
</evidence>
<sequence>MKIWLKYLIGIIIGVGFSFLASSENVFFTEATAFISNITILAGRYSLYPVLFFGFTVSIFELRENRGLFRIAVLTILIAAGFALLLSAIGLVSVLVRQPARIPIFVEGVSQIQQIGIKESILQLLPASAFEAFVNGSYILPLCILGGFAGAGCAVDKAIAKPSLTLFDSLARVSYAVMVFFVDILSIGFIAVSAHWVIEFRVMLSSKIFIDFIILLFVNCIIIAGVIYPVIIKLICRDINPYRVIYAAMAPCFAAFISGDANMTLPVLLRHSNESLGVRRRISSVTLPMFSVFGRAGTAMVITVSFIVILKSYSSLGVGIRDMFWLIGVASLFSFCLGRFPSGGAFIALTAICMLYGGGFESGYLILRPAAFYLGSIACALDALTALTGTYIIGHLSQMTMDKDLRFFI</sequence>
<evidence type="ECO:0000256" key="7">
    <source>
        <dbReference type="SAM" id="Phobius"/>
    </source>
</evidence>
<keyword evidence="2" id="KW-0813">Transport</keyword>
<feature type="transmembrane region" description="Helical" evidence="7">
    <location>
        <begin position="322"/>
        <end position="340"/>
    </location>
</feature>
<dbReference type="EMBL" id="CDNC01000001">
    <property type="protein sequence ID" value="CEM60655.1"/>
    <property type="molecule type" value="Genomic_DNA"/>
</dbReference>
<reference evidence="9" key="1">
    <citation type="submission" date="2015-01" db="EMBL/GenBank/DDBJ databases">
        <authorList>
            <person name="Manzoor Shahid"/>
            <person name="Zubair Saima"/>
        </authorList>
    </citation>
    <scope>NUCLEOTIDE SEQUENCE [LARGE SCALE GENOMIC DNA]</scope>
    <source>
        <strain evidence="9">V1</strain>
    </source>
</reference>
<dbReference type="GO" id="GO:0005886">
    <property type="term" value="C:plasma membrane"/>
    <property type="evidence" value="ECO:0007669"/>
    <property type="project" value="UniProtKB-SubCell"/>
</dbReference>
<comment type="subcellular location">
    <subcellularLocation>
        <location evidence="1">Cell membrane</location>
        <topology evidence="1">Multi-pass membrane protein</topology>
    </subcellularLocation>
</comment>
<feature type="transmembrane region" description="Helical" evidence="7">
    <location>
        <begin position="72"/>
        <end position="96"/>
    </location>
</feature>
<feature type="transmembrane region" description="Helical" evidence="7">
    <location>
        <begin position="289"/>
        <end position="310"/>
    </location>
</feature>
<evidence type="ECO:0000256" key="3">
    <source>
        <dbReference type="ARBA" id="ARBA00022475"/>
    </source>
</evidence>
<organism evidence="8 9">
    <name type="scientific">Treponema phagedenis</name>
    <dbReference type="NCBI Taxonomy" id="162"/>
    <lineage>
        <taxon>Bacteria</taxon>
        <taxon>Pseudomonadati</taxon>
        <taxon>Spirochaetota</taxon>
        <taxon>Spirochaetia</taxon>
        <taxon>Spirochaetales</taxon>
        <taxon>Treponemataceae</taxon>
        <taxon>Treponema</taxon>
    </lineage>
</organism>
<dbReference type="AlphaFoldDB" id="A0A0B7GUL8"/>
<feature type="transmembrane region" description="Helical" evidence="7">
    <location>
        <begin position="372"/>
        <end position="393"/>
    </location>
</feature>
<feature type="transmembrane region" description="Helical" evidence="7">
    <location>
        <begin position="208"/>
        <end position="232"/>
    </location>
</feature>
<feature type="transmembrane region" description="Helical" evidence="7">
    <location>
        <begin position="7"/>
        <end position="28"/>
    </location>
</feature>
<feature type="transmembrane region" description="Helical" evidence="7">
    <location>
        <begin position="244"/>
        <end position="269"/>
    </location>
</feature>
<keyword evidence="9" id="KW-1185">Reference proteome</keyword>
<name>A0A0B7GUL8_TREPH</name>
<evidence type="ECO:0008006" key="10">
    <source>
        <dbReference type="Google" id="ProtNLM"/>
    </source>
</evidence>
<dbReference type="InterPro" id="IPR001991">
    <property type="entry name" value="Na-dicarboxylate_symporter"/>
</dbReference>
<evidence type="ECO:0000256" key="6">
    <source>
        <dbReference type="ARBA" id="ARBA00023136"/>
    </source>
</evidence>
<feature type="transmembrane region" description="Helical" evidence="7">
    <location>
        <begin position="175"/>
        <end position="196"/>
    </location>
</feature>
<dbReference type="InterPro" id="IPR036458">
    <property type="entry name" value="Na:dicarbo_symporter_sf"/>
</dbReference>
<dbReference type="PANTHER" id="PTHR42865:SF7">
    <property type="entry name" value="PROTON_GLUTAMATE-ASPARTATE SYMPORTER"/>
    <property type="match status" value="1"/>
</dbReference>
<dbReference type="Pfam" id="PF00375">
    <property type="entry name" value="SDF"/>
    <property type="match status" value="1"/>
</dbReference>
<dbReference type="OrthoDB" id="368112at2"/>
<dbReference type="PANTHER" id="PTHR42865">
    <property type="entry name" value="PROTON/GLUTAMATE-ASPARTATE SYMPORTER"/>
    <property type="match status" value="1"/>
</dbReference>
<keyword evidence="3" id="KW-1003">Cell membrane</keyword>
<evidence type="ECO:0000313" key="8">
    <source>
        <dbReference type="EMBL" id="CEM60655.1"/>
    </source>
</evidence>
<keyword evidence="5 7" id="KW-1133">Transmembrane helix</keyword>
<dbReference type="RefSeq" id="WP_044634290.1">
    <property type="nucleotide sequence ID" value="NZ_CDNC01000001.1"/>
</dbReference>
<dbReference type="Proteomes" id="UP000042527">
    <property type="component" value="Unassembled WGS sequence"/>
</dbReference>
<dbReference type="Gene3D" id="1.10.3860.10">
    <property type="entry name" value="Sodium:dicarboxylate symporter"/>
    <property type="match status" value="1"/>
</dbReference>
<evidence type="ECO:0000256" key="2">
    <source>
        <dbReference type="ARBA" id="ARBA00022448"/>
    </source>
</evidence>
<dbReference type="SUPFAM" id="SSF118215">
    <property type="entry name" value="Proton glutamate symport protein"/>
    <property type="match status" value="1"/>
</dbReference>
<feature type="transmembrane region" description="Helical" evidence="7">
    <location>
        <begin position="138"/>
        <end position="155"/>
    </location>
</feature>
<evidence type="ECO:0000256" key="1">
    <source>
        <dbReference type="ARBA" id="ARBA00004651"/>
    </source>
</evidence>
<evidence type="ECO:0000256" key="4">
    <source>
        <dbReference type="ARBA" id="ARBA00022692"/>
    </source>
</evidence>